<proteinExistence type="inferred from homology"/>
<accession>A0A0R2BHN7</accession>
<reference evidence="2 3" key="1">
    <citation type="journal article" date="2015" name="Genome Announc.">
        <title>Expanding the biotechnology potential of lactobacilli through comparative genomics of 213 strains and associated genera.</title>
        <authorList>
            <person name="Sun Z."/>
            <person name="Harris H.M."/>
            <person name="McCann A."/>
            <person name="Guo C."/>
            <person name="Argimon S."/>
            <person name="Zhang W."/>
            <person name="Yang X."/>
            <person name="Jeffery I.B."/>
            <person name="Cooney J.C."/>
            <person name="Kagawa T.F."/>
            <person name="Liu W."/>
            <person name="Song Y."/>
            <person name="Salvetti E."/>
            <person name="Wrobel A."/>
            <person name="Rasinkangas P."/>
            <person name="Parkhill J."/>
            <person name="Rea M.C."/>
            <person name="O'Sullivan O."/>
            <person name="Ritari J."/>
            <person name="Douillard F.P."/>
            <person name="Paul Ross R."/>
            <person name="Yang R."/>
            <person name="Briner A.E."/>
            <person name="Felis G.E."/>
            <person name="de Vos W.M."/>
            <person name="Barrangou R."/>
            <person name="Klaenhammer T.R."/>
            <person name="Caufield P.W."/>
            <person name="Cui Y."/>
            <person name="Zhang H."/>
            <person name="O'Toole P.W."/>
        </authorList>
    </citation>
    <scope>NUCLEOTIDE SEQUENCE [LARGE SCALE GENOMIC DNA]</scope>
    <source>
        <strain evidence="2 3">DSM 20335</strain>
    </source>
</reference>
<dbReference type="InterPro" id="IPR043129">
    <property type="entry name" value="ATPase_NBD"/>
</dbReference>
<gene>
    <name evidence="2" type="ORF">FC84_GL000229</name>
</gene>
<keyword evidence="3" id="KW-1185">Reference proteome</keyword>
<dbReference type="EMBL" id="AYYK01000008">
    <property type="protein sequence ID" value="KRM79071.1"/>
    <property type="molecule type" value="Genomic_DNA"/>
</dbReference>
<comment type="similarity">
    <text evidence="1">Belongs to the ROK (NagC/XylR) family.</text>
</comment>
<organism evidence="2 3">
    <name type="scientific">Lapidilactobacillus dextrinicus DSM 20335</name>
    <dbReference type="NCBI Taxonomy" id="1423738"/>
    <lineage>
        <taxon>Bacteria</taxon>
        <taxon>Bacillati</taxon>
        <taxon>Bacillota</taxon>
        <taxon>Bacilli</taxon>
        <taxon>Lactobacillales</taxon>
        <taxon>Lactobacillaceae</taxon>
        <taxon>Lapidilactobacillus</taxon>
    </lineage>
</organism>
<dbReference type="PATRIC" id="fig|1423738.3.peg.230"/>
<evidence type="ECO:0000256" key="1">
    <source>
        <dbReference type="ARBA" id="ARBA00006479"/>
    </source>
</evidence>
<dbReference type="PANTHER" id="PTHR18964:SF170">
    <property type="entry name" value="SUGAR KINASE"/>
    <property type="match status" value="1"/>
</dbReference>
<dbReference type="Pfam" id="PF00480">
    <property type="entry name" value="ROK"/>
    <property type="match status" value="1"/>
</dbReference>
<dbReference type="Proteomes" id="UP000051813">
    <property type="component" value="Unassembled WGS sequence"/>
</dbReference>
<dbReference type="AlphaFoldDB" id="A0A0R2BHN7"/>
<dbReference type="PANTHER" id="PTHR18964">
    <property type="entry name" value="ROK (REPRESSOR, ORF, KINASE) FAMILY"/>
    <property type="match status" value="1"/>
</dbReference>
<dbReference type="Gene3D" id="3.30.420.40">
    <property type="match status" value="2"/>
</dbReference>
<dbReference type="InterPro" id="IPR000600">
    <property type="entry name" value="ROK"/>
</dbReference>
<evidence type="ECO:0000313" key="3">
    <source>
        <dbReference type="Proteomes" id="UP000051813"/>
    </source>
</evidence>
<dbReference type="SUPFAM" id="SSF53067">
    <property type="entry name" value="Actin-like ATPase domain"/>
    <property type="match status" value="1"/>
</dbReference>
<name>A0A0R2BHN7_9LACO</name>
<dbReference type="CDD" id="cd24152">
    <property type="entry name" value="ASKHA_NBD_ROK-like"/>
    <property type="match status" value="1"/>
</dbReference>
<dbReference type="STRING" id="1423738.FC84_GL000229"/>
<evidence type="ECO:0000313" key="2">
    <source>
        <dbReference type="EMBL" id="KRM79071.1"/>
    </source>
</evidence>
<sequence>MEAILMAVIIFDFGGTSVKYGVWAQNELGQNGSFKTPATWEEMQKQLQATFTQLKSTVSDVQGVALSLPGVVDNEKGEIRGLSAIPYIHNFPIKAAFSELFDHLPIAMENDANCAALAELWLGSANDVNSAMVIALGTGVGGSVIMNHQLVRGRNLVGGEFGFMQMTPEETWSKIGTVVTAVQRYNDQSGEAAINGTELFDRADAGDELAQKEVEKFYHYNAVGLYNLISSFNPDRIILAGGVSARPDLADILIHRVTNLLKWAGLSEPTVDIQTSRFSNDANLIGAVKNFKDCYSDIDLK</sequence>
<protein>
    <submittedName>
        <fullName evidence="2">ROK family protein</fullName>
    </submittedName>
</protein>
<comment type="caution">
    <text evidence="2">The sequence shown here is derived from an EMBL/GenBank/DDBJ whole genome shotgun (WGS) entry which is preliminary data.</text>
</comment>